<protein>
    <submittedName>
        <fullName evidence="3">ABM domain-containing protein</fullName>
    </submittedName>
</protein>
<gene>
    <name evidence="1" type="ORF">NBR_LOCUS14053</name>
</gene>
<proteinExistence type="predicted"/>
<accession>A0A0N4YC10</accession>
<dbReference type="EMBL" id="UYSL01021228">
    <property type="protein sequence ID" value="VDL77642.1"/>
    <property type="molecule type" value="Genomic_DNA"/>
</dbReference>
<sequence length="124" mass="14221">MIVYDLAFIIPPVLKRAHSTGSPRSARPMLLSSDNHLWLEDSSDLDSFYEYLSDNINEYLPNFVKRSQTARFDGFTVNCCREEEGQVITFTIRWADISDDAQVRWQSLVQSEGVNVPQRSDSKS</sequence>
<dbReference type="WBParaSite" id="NBR_0001405201-mRNA-1">
    <property type="protein sequence ID" value="NBR_0001405201-mRNA-1"/>
    <property type="gene ID" value="NBR_0001405201"/>
</dbReference>
<name>A0A0N4YC10_NIPBR</name>
<dbReference type="AlphaFoldDB" id="A0A0N4YC10"/>
<dbReference type="Proteomes" id="UP000271162">
    <property type="component" value="Unassembled WGS sequence"/>
</dbReference>
<reference evidence="3" key="1">
    <citation type="submission" date="2017-02" db="UniProtKB">
        <authorList>
            <consortium name="WormBaseParasite"/>
        </authorList>
    </citation>
    <scope>IDENTIFICATION</scope>
</reference>
<evidence type="ECO:0000313" key="1">
    <source>
        <dbReference type="EMBL" id="VDL77642.1"/>
    </source>
</evidence>
<keyword evidence="2" id="KW-1185">Reference proteome</keyword>
<organism evidence="3">
    <name type="scientific">Nippostrongylus brasiliensis</name>
    <name type="common">Rat hookworm</name>
    <dbReference type="NCBI Taxonomy" id="27835"/>
    <lineage>
        <taxon>Eukaryota</taxon>
        <taxon>Metazoa</taxon>
        <taxon>Ecdysozoa</taxon>
        <taxon>Nematoda</taxon>
        <taxon>Chromadorea</taxon>
        <taxon>Rhabditida</taxon>
        <taxon>Rhabditina</taxon>
        <taxon>Rhabditomorpha</taxon>
        <taxon>Strongyloidea</taxon>
        <taxon>Heligmosomidae</taxon>
        <taxon>Nippostrongylus</taxon>
    </lineage>
</organism>
<evidence type="ECO:0000313" key="2">
    <source>
        <dbReference type="Proteomes" id="UP000271162"/>
    </source>
</evidence>
<evidence type="ECO:0000313" key="3">
    <source>
        <dbReference type="WBParaSite" id="NBR_0001405201-mRNA-1"/>
    </source>
</evidence>
<reference evidence="1 2" key="2">
    <citation type="submission" date="2018-11" db="EMBL/GenBank/DDBJ databases">
        <authorList>
            <consortium name="Pathogen Informatics"/>
        </authorList>
    </citation>
    <scope>NUCLEOTIDE SEQUENCE [LARGE SCALE GENOMIC DNA]</scope>
</reference>